<dbReference type="NCBIfam" id="TIGR01653">
    <property type="entry name" value="lactococcin_972"/>
    <property type="match status" value="1"/>
</dbReference>
<dbReference type="EMBL" id="AHAE01000066">
    <property type="protein sequence ID" value="EJZ81717.1"/>
    <property type="molecule type" value="Genomic_DNA"/>
</dbReference>
<keyword evidence="3" id="KW-1185">Reference proteome</keyword>
<dbReference type="HOGENOM" id="CLU_156624_1_1_11"/>
<dbReference type="PROSITE" id="PS51257">
    <property type="entry name" value="PROKAR_LIPOPROTEIN"/>
    <property type="match status" value="1"/>
</dbReference>
<evidence type="ECO:0000313" key="2">
    <source>
        <dbReference type="EMBL" id="EJZ81717.1"/>
    </source>
</evidence>
<feature type="signal peptide" evidence="1">
    <location>
        <begin position="1"/>
        <end position="25"/>
    </location>
</feature>
<keyword evidence="1" id="KW-0732">Signal</keyword>
<dbReference type="RefSeq" id="WP_004601259.1">
    <property type="nucleotide sequence ID" value="NZ_HF541867.1"/>
</dbReference>
<organism evidence="2 3">
    <name type="scientific">Corynebacterium otitidis ATCC 51513</name>
    <dbReference type="NCBI Taxonomy" id="883169"/>
    <lineage>
        <taxon>Bacteria</taxon>
        <taxon>Bacillati</taxon>
        <taxon>Actinomycetota</taxon>
        <taxon>Actinomycetes</taxon>
        <taxon>Mycobacteriales</taxon>
        <taxon>Corynebacteriaceae</taxon>
        <taxon>Corynebacterium</taxon>
    </lineage>
</organism>
<reference evidence="2 3" key="1">
    <citation type="submission" date="2012-08" db="EMBL/GenBank/DDBJ databases">
        <title>The Genome Sequence of Turicella otitidis ATCC 51513.</title>
        <authorList>
            <consortium name="The Broad Institute Genome Sequencing Platform"/>
            <person name="Earl A."/>
            <person name="Ward D."/>
            <person name="Feldgarden M."/>
            <person name="Gevers D."/>
            <person name="Huys G."/>
            <person name="Walker B."/>
            <person name="Young S.K."/>
            <person name="Zeng Q."/>
            <person name="Gargeya S."/>
            <person name="Fitzgerald M."/>
            <person name="Haas B."/>
            <person name="Abouelleil A."/>
            <person name="Alvarado L."/>
            <person name="Arachchi H.M."/>
            <person name="Berlin A.M."/>
            <person name="Chapman S.B."/>
            <person name="Goldberg J."/>
            <person name="Griggs A."/>
            <person name="Gujja S."/>
            <person name="Hansen M."/>
            <person name="Howarth C."/>
            <person name="Imamovic A."/>
            <person name="Larimer J."/>
            <person name="McCowen C."/>
            <person name="Montmayeur A."/>
            <person name="Murphy C."/>
            <person name="Neiman D."/>
            <person name="Pearson M."/>
            <person name="Priest M."/>
            <person name="Roberts A."/>
            <person name="Saif S."/>
            <person name="Shea T."/>
            <person name="Sisk P."/>
            <person name="Sykes S."/>
            <person name="Wortman J."/>
            <person name="Nusbaum C."/>
            <person name="Birren B."/>
        </authorList>
    </citation>
    <scope>NUCLEOTIDE SEQUENCE [LARGE SCALE GENOMIC DNA]</scope>
    <source>
        <strain evidence="2 3">ATCC 51513</strain>
    </source>
</reference>
<name>K0YDX4_9CORY</name>
<dbReference type="Gene3D" id="2.60.40.2850">
    <property type="match status" value="1"/>
</dbReference>
<dbReference type="Pfam" id="PF09683">
    <property type="entry name" value="Lactococcin_972"/>
    <property type="match status" value="1"/>
</dbReference>
<dbReference type="OrthoDB" id="3432275at2"/>
<evidence type="ECO:0000313" key="3">
    <source>
        <dbReference type="Proteomes" id="UP000006078"/>
    </source>
</evidence>
<dbReference type="AlphaFoldDB" id="K0YDX4"/>
<protein>
    <submittedName>
        <fullName evidence="2">Lactococcin 972 family bacteriocin</fullName>
    </submittedName>
</protein>
<accession>K0YDX4</accession>
<feature type="chain" id="PRO_5003844433" evidence="1">
    <location>
        <begin position="26"/>
        <end position="96"/>
    </location>
</feature>
<proteinExistence type="predicted"/>
<gene>
    <name evidence="2" type="ORF">HMPREF9719_01369</name>
</gene>
<dbReference type="Proteomes" id="UP000006078">
    <property type="component" value="Unassembled WGS sequence"/>
</dbReference>
<comment type="caution">
    <text evidence="2">The sequence shown here is derived from an EMBL/GenBank/DDBJ whole genome shotgun (WGS) entry which is preliminary data.</text>
</comment>
<sequence>MVRKIAAALALTLGSCVVVAPIANAAVVQVEGGTWNYGTNKTKVWSHYQHQRRTHSASVVNGDGNWQKSGWKRPGRLAKAETYRTTRNNQSFYDVK</sequence>
<dbReference type="InterPro" id="IPR006540">
    <property type="entry name" value="Lactococcin_972"/>
</dbReference>
<evidence type="ECO:0000256" key="1">
    <source>
        <dbReference type="SAM" id="SignalP"/>
    </source>
</evidence>